<comment type="caution">
    <text evidence="2">The sequence shown here is derived from an EMBL/GenBank/DDBJ whole genome shotgun (WGS) entry which is preliminary data.</text>
</comment>
<dbReference type="RefSeq" id="WP_188780266.1">
    <property type="nucleotide sequence ID" value="NZ_BMKQ01000001.1"/>
</dbReference>
<sequence>MRVLVTGGAGFTGQHLARRLVAGGHEVTALDLLHPQVHPDPDGAVAAFPGTVTVADVADEDAWTGLASPDAVVHLAAETGTGQSMYEADRYHRVNVDGTALAGRFAQERGVPLVTASSRAVYGEGRYACPEHGTRVGGPCCDAALPVASTEDDEHRPVSVYGETKSAGERSLHALDVPVTVVRPQNVVGPGQSLHNPYTGVLAAFLAMLREGRPLTVYGDGHQTRDLVHVADVADLLAWCLEHPPEAARPRVLNCGTGVRTTLLDLARLTADGRPEDSRGPFEIAHLDVRRAGDITHACADLTHLAALGAPLPTRSTADAVADFVAHAWARPGAAAAAWDGALDELARRGLTG</sequence>
<gene>
    <name evidence="2" type="primary">wbiB</name>
    <name evidence="2" type="ORF">GCM10011519_27240</name>
</gene>
<organism evidence="2 3">
    <name type="scientific">Marmoricola endophyticus</name>
    <dbReference type="NCBI Taxonomy" id="2040280"/>
    <lineage>
        <taxon>Bacteria</taxon>
        <taxon>Bacillati</taxon>
        <taxon>Actinomycetota</taxon>
        <taxon>Actinomycetes</taxon>
        <taxon>Propionibacteriales</taxon>
        <taxon>Nocardioidaceae</taxon>
        <taxon>Marmoricola</taxon>
    </lineage>
</organism>
<dbReference type="Pfam" id="PF01370">
    <property type="entry name" value="Epimerase"/>
    <property type="match status" value="1"/>
</dbReference>
<feature type="domain" description="NAD-dependent epimerase/dehydratase" evidence="1">
    <location>
        <begin position="3"/>
        <end position="256"/>
    </location>
</feature>
<evidence type="ECO:0000259" key="1">
    <source>
        <dbReference type="Pfam" id="PF01370"/>
    </source>
</evidence>
<accession>A0A917F4H1</accession>
<dbReference type="InterPro" id="IPR050177">
    <property type="entry name" value="Lipid_A_modif_metabolic_enz"/>
</dbReference>
<reference evidence="2" key="2">
    <citation type="submission" date="2020-09" db="EMBL/GenBank/DDBJ databases">
        <authorList>
            <person name="Sun Q."/>
            <person name="Zhou Y."/>
        </authorList>
    </citation>
    <scope>NUCLEOTIDE SEQUENCE</scope>
    <source>
        <strain evidence="2">CGMCC 1.16067</strain>
    </source>
</reference>
<dbReference type="PANTHER" id="PTHR43245:SF13">
    <property type="entry name" value="UDP-D-APIOSE_UDP-D-XYLOSE SYNTHASE 2"/>
    <property type="match status" value="1"/>
</dbReference>
<evidence type="ECO:0000313" key="2">
    <source>
        <dbReference type="EMBL" id="GGF51774.1"/>
    </source>
</evidence>
<dbReference type="EMBL" id="BMKQ01000001">
    <property type="protein sequence ID" value="GGF51774.1"/>
    <property type="molecule type" value="Genomic_DNA"/>
</dbReference>
<evidence type="ECO:0000313" key="3">
    <source>
        <dbReference type="Proteomes" id="UP000649179"/>
    </source>
</evidence>
<protein>
    <submittedName>
        <fullName evidence="2">Epimerase/dehydratase</fullName>
    </submittedName>
</protein>
<name>A0A917F4H1_9ACTN</name>
<dbReference type="PANTHER" id="PTHR43245">
    <property type="entry name" value="BIFUNCTIONAL POLYMYXIN RESISTANCE PROTEIN ARNA"/>
    <property type="match status" value="1"/>
</dbReference>
<dbReference type="Gene3D" id="3.40.50.720">
    <property type="entry name" value="NAD(P)-binding Rossmann-like Domain"/>
    <property type="match status" value="1"/>
</dbReference>
<dbReference type="SUPFAM" id="SSF51735">
    <property type="entry name" value="NAD(P)-binding Rossmann-fold domains"/>
    <property type="match status" value="1"/>
</dbReference>
<dbReference type="InterPro" id="IPR036291">
    <property type="entry name" value="NAD(P)-bd_dom_sf"/>
</dbReference>
<proteinExistence type="predicted"/>
<reference evidence="2" key="1">
    <citation type="journal article" date="2014" name="Int. J. Syst. Evol. Microbiol.">
        <title>Complete genome sequence of Corynebacterium casei LMG S-19264T (=DSM 44701T), isolated from a smear-ripened cheese.</title>
        <authorList>
            <consortium name="US DOE Joint Genome Institute (JGI-PGF)"/>
            <person name="Walter F."/>
            <person name="Albersmeier A."/>
            <person name="Kalinowski J."/>
            <person name="Ruckert C."/>
        </authorList>
    </citation>
    <scope>NUCLEOTIDE SEQUENCE</scope>
    <source>
        <strain evidence="2">CGMCC 1.16067</strain>
    </source>
</reference>
<dbReference type="Proteomes" id="UP000649179">
    <property type="component" value="Unassembled WGS sequence"/>
</dbReference>
<dbReference type="InterPro" id="IPR001509">
    <property type="entry name" value="Epimerase_deHydtase"/>
</dbReference>
<keyword evidence="3" id="KW-1185">Reference proteome</keyword>
<dbReference type="AlphaFoldDB" id="A0A917F4H1"/>